<keyword evidence="2 3" id="KW-0560">Oxidoreductase</keyword>
<comment type="caution">
    <text evidence="3">The sequence shown here is derived from an EMBL/GenBank/DDBJ whole genome shotgun (WGS) entry which is preliminary data.</text>
</comment>
<evidence type="ECO:0000313" key="4">
    <source>
        <dbReference type="Proteomes" id="UP001597051"/>
    </source>
</evidence>
<dbReference type="InterPro" id="IPR051122">
    <property type="entry name" value="SDR_DHRS6-like"/>
</dbReference>
<dbReference type="InterPro" id="IPR036291">
    <property type="entry name" value="NAD(P)-bd_dom_sf"/>
</dbReference>
<evidence type="ECO:0000256" key="1">
    <source>
        <dbReference type="ARBA" id="ARBA00006484"/>
    </source>
</evidence>
<dbReference type="Proteomes" id="UP001597051">
    <property type="component" value="Unassembled WGS sequence"/>
</dbReference>
<proteinExistence type="inferred from homology"/>
<dbReference type="InterPro" id="IPR002347">
    <property type="entry name" value="SDR_fam"/>
</dbReference>
<name>A0ABW3IZY5_9FLAO</name>
<accession>A0ABW3IZY5</accession>
<dbReference type="SUPFAM" id="SSF51735">
    <property type="entry name" value="NAD(P)-binding Rossmann-fold domains"/>
    <property type="match status" value="1"/>
</dbReference>
<dbReference type="GO" id="GO:0016491">
    <property type="term" value="F:oxidoreductase activity"/>
    <property type="evidence" value="ECO:0007669"/>
    <property type="project" value="UniProtKB-KW"/>
</dbReference>
<dbReference type="RefSeq" id="WP_379754129.1">
    <property type="nucleotide sequence ID" value="NZ_JBHSYB010000012.1"/>
</dbReference>
<dbReference type="PANTHER" id="PTHR43477:SF1">
    <property type="entry name" value="DIHYDROANTICAPSIN 7-DEHYDROGENASE"/>
    <property type="match status" value="1"/>
</dbReference>
<keyword evidence="4" id="KW-1185">Reference proteome</keyword>
<evidence type="ECO:0000313" key="3">
    <source>
        <dbReference type="EMBL" id="MFD0983611.1"/>
    </source>
</evidence>
<evidence type="ECO:0000256" key="2">
    <source>
        <dbReference type="ARBA" id="ARBA00023002"/>
    </source>
</evidence>
<dbReference type="Pfam" id="PF13561">
    <property type="entry name" value="adh_short_C2"/>
    <property type="match status" value="1"/>
</dbReference>
<dbReference type="EMBL" id="JBHTIZ010000011">
    <property type="protein sequence ID" value="MFD0983611.1"/>
    <property type="molecule type" value="Genomic_DNA"/>
</dbReference>
<dbReference type="EC" id="1.1.1.-" evidence="3"/>
<dbReference type="CDD" id="cd05233">
    <property type="entry name" value="SDR_c"/>
    <property type="match status" value="1"/>
</dbReference>
<protein>
    <submittedName>
        <fullName evidence="3">SDR family NAD(P)-dependent oxidoreductase</fullName>
        <ecNumber evidence="3">1.1.1.-</ecNumber>
    </submittedName>
</protein>
<organism evidence="3 4">
    <name type="scientific">Flavobacterium myungsuense</name>
    <dbReference type="NCBI Taxonomy" id="651823"/>
    <lineage>
        <taxon>Bacteria</taxon>
        <taxon>Pseudomonadati</taxon>
        <taxon>Bacteroidota</taxon>
        <taxon>Flavobacteriia</taxon>
        <taxon>Flavobacteriales</taxon>
        <taxon>Flavobacteriaceae</taxon>
        <taxon>Flavobacterium</taxon>
    </lineage>
</organism>
<sequence>MIEFINFSGKTILVTGATSGIGYEICMQIANFNGNIIAVGRNQEKLNDLANKMTKRIHFKGVLYDLENLDKLENLIEIIKIPIDGIVHAAGIVQLQPIKFLDMNLLNKIRTINYDSIVLIISKLLKKKLINKNASIIFISSIAGEVGMKGNFIYSSTKASLNSSAKVFASELSGQNIRVNCIAPGQVETTLTESVAKQVSAEAIIVDRKKYPLGYGKPEDIAHLALFLLSDKSSWITGTTITIDGGRSNILN</sequence>
<gene>
    <name evidence="3" type="ORF">ACFQ0S_03880</name>
</gene>
<dbReference type="Gene3D" id="3.40.50.720">
    <property type="entry name" value="NAD(P)-binding Rossmann-like Domain"/>
    <property type="match status" value="1"/>
</dbReference>
<reference evidence="4" key="1">
    <citation type="journal article" date="2019" name="Int. J. Syst. Evol. Microbiol.">
        <title>The Global Catalogue of Microorganisms (GCM) 10K type strain sequencing project: providing services to taxonomists for standard genome sequencing and annotation.</title>
        <authorList>
            <consortium name="The Broad Institute Genomics Platform"/>
            <consortium name="The Broad Institute Genome Sequencing Center for Infectious Disease"/>
            <person name="Wu L."/>
            <person name="Ma J."/>
        </authorList>
    </citation>
    <scope>NUCLEOTIDE SEQUENCE [LARGE SCALE GENOMIC DNA]</scope>
    <source>
        <strain evidence="4">CECT 7649</strain>
    </source>
</reference>
<dbReference type="PANTHER" id="PTHR43477">
    <property type="entry name" value="DIHYDROANTICAPSIN 7-DEHYDROGENASE"/>
    <property type="match status" value="1"/>
</dbReference>
<comment type="similarity">
    <text evidence="1">Belongs to the short-chain dehydrogenases/reductases (SDR) family.</text>
</comment>
<dbReference type="PRINTS" id="PR00081">
    <property type="entry name" value="GDHRDH"/>
</dbReference>